<sequence length="407" mass="45632">MTSCGMEILNFLLLCSSLLSLGGNAKTEERRINLNGYYDLKSQFVTRGDGSLVFTSCKIFVRQLECIIWVVGLSGSVIKYPFTYKGIVDLVYPSATTSFDMIENVAYVKLDENDPQHRYYVTILAVDLTSGSVSKLDLPPGLPYQDDQISLIIDYNGANLILKDPSVCGDHMPRCKFTFNKRGKRLAGPISFPIDDGILQTYPRIVKSADRGMLISHSVYQPESGRIISRIFYIDASGNATELRGPRYFRGFYSDTSDQYLVCALSVHSNEVRDCVQYDWKLNETIASTLSMEKLSDEGNTAQPVSIAILDKSKYLVLYYQCGKDDETECKSLRVSSINSDGNVLKTTRLFDFVDSRGGIQFIQGASVAVENQFCFYIIYYGNENVKWAGDHNTINVNMKCIPKSDL</sequence>
<reference evidence="1" key="1">
    <citation type="submission" date="2023-04" db="EMBL/GenBank/DDBJ databases">
        <title>A chromosome-level genome assembly of the parasitoid wasp Eretmocerus hayati.</title>
        <authorList>
            <person name="Zhong Y."/>
            <person name="Liu S."/>
            <person name="Liu Y."/>
        </authorList>
    </citation>
    <scope>NUCLEOTIDE SEQUENCE</scope>
    <source>
        <strain evidence="1">ZJU_SS_LIU_2023</strain>
    </source>
</reference>
<evidence type="ECO:0000313" key="2">
    <source>
        <dbReference type="Proteomes" id="UP001239111"/>
    </source>
</evidence>
<gene>
    <name evidence="1" type="ORF">QAD02_004831</name>
</gene>
<keyword evidence="2" id="KW-1185">Reference proteome</keyword>
<accession>A0ACC2NQQ6</accession>
<comment type="caution">
    <text evidence="1">The sequence shown here is derived from an EMBL/GenBank/DDBJ whole genome shotgun (WGS) entry which is preliminary data.</text>
</comment>
<dbReference type="EMBL" id="CM056743">
    <property type="protein sequence ID" value="KAJ8673569.1"/>
    <property type="molecule type" value="Genomic_DNA"/>
</dbReference>
<proteinExistence type="predicted"/>
<evidence type="ECO:0000313" key="1">
    <source>
        <dbReference type="EMBL" id="KAJ8673569.1"/>
    </source>
</evidence>
<dbReference type="Proteomes" id="UP001239111">
    <property type="component" value="Chromosome 3"/>
</dbReference>
<organism evidence="1 2">
    <name type="scientific">Eretmocerus hayati</name>
    <dbReference type="NCBI Taxonomy" id="131215"/>
    <lineage>
        <taxon>Eukaryota</taxon>
        <taxon>Metazoa</taxon>
        <taxon>Ecdysozoa</taxon>
        <taxon>Arthropoda</taxon>
        <taxon>Hexapoda</taxon>
        <taxon>Insecta</taxon>
        <taxon>Pterygota</taxon>
        <taxon>Neoptera</taxon>
        <taxon>Endopterygota</taxon>
        <taxon>Hymenoptera</taxon>
        <taxon>Apocrita</taxon>
        <taxon>Proctotrupomorpha</taxon>
        <taxon>Chalcidoidea</taxon>
        <taxon>Aphelinidae</taxon>
        <taxon>Aphelininae</taxon>
        <taxon>Eretmocerus</taxon>
    </lineage>
</organism>
<protein>
    <submittedName>
        <fullName evidence="1">Uncharacterized protein</fullName>
    </submittedName>
</protein>
<name>A0ACC2NQQ6_9HYME</name>